<dbReference type="Proteomes" id="UP000651010">
    <property type="component" value="Unassembled WGS sequence"/>
</dbReference>
<keyword evidence="17" id="KW-1185">Reference proteome</keyword>
<evidence type="ECO:0000313" key="16">
    <source>
        <dbReference type="EMBL" id="MBE1159558.1"/>
    </source>
</evidence>
<comment type="caution">
    <text evidence="16">The sequence shown here is derived from an EMBL/GenBank/DDBJ whole genome shotgun (WGS) entry which is preliminary data.</text>
</comment>
<keyword evidence="3 11" id="KW-1134">Transmembrane beta strand</keyword>
<dbReference type="InterPro" id="IPR000531">
    <property type="entry name" value="Beta-barrel_TonB"/>
</dbReference>
<reference evidence="16 17" key="1">
    <citation type="submission" date="2020-09" db="EMBL/GenBank/DDBJ databases">
        <title>Dyella sp. 7MK23 isolated from forest soil.</title>
        <authorList>
            <person name="Fu J."/>
        </authorList>
    </citation>
    <scope>NUCLEOTIDE SEQUENCE [LARGE SCALE GENOMIC DNA]</scope>
    <source>
        <strain evidence="16 17">7MK23</strain>
    </source>
</reference>
<evidence type="ECO:0000259" key="14">
    <source>
        <dbReference type="Pfam" id="PF00593"/>
    </source>
</evidence>
<keyword evidence="13" id="KW-0732">Signal</keyword>
<dbReference type="SUPFAM" id="SSF56935">
    <property type="entry name" value="Porins"/>
    <property type="match status" value="1"/>
</dbReference>
<evidence type="ECO:0000256" key="12">
    <source>
        <dbReference type="RuleBase" id="RU003357"/>
    </source>
</evidence>
<evidence type="ECO:0000256" key="11">
    <source>
        <dbReference type="PROSITE-ProRule" id="PRU01360"/>
    </source>
</evidence>
<evidence type="ECO:0000256" key="13">
    <source>
        <dbReference type="SAM" id="SignalP"/>
    </source>
</evidence>
<dbReference type="PANTHER" id="PTHR32552">
    <property type="entry name" value="FERRICHROME IRON RECEPTOR-RELATED"/>
    <property type="match status" value="1"/>
</dbReference>
<accession>A0ABR9G691</accession>
<keyword evidence="5 11" id="KW-0812">Transmembrane</keyword>
<dbReference type="PANTHER" id="PTHR32552:SF81">
    <property type="entry name" value="TONB-DEPENDENT OUTER MEMBRANE RECEPTOR"/>
    <property type="match status" value="1"/>
</dbReference>
<proteinExistence type="inferred from homology"/>
<dbReference type="PROSITE" id="PS52016">
    <property type="entry name" value="TONB_DEPENDENT_REC_3"/>
    <property type="match status" value="1"/>
</dbReference>
<protein>
    <submittedName>
        <fullName evidence="16">TonB-dependent receptor</fullName>
    </submittedName>
</protein>
<evidence type="ECO:0000256" key="3">
    <source>
        <dbReference type="ARBA" id="ARBA00022452"/>
    </source>
</evidence>
<dbReference type="Pfam" id="PF07715">
    <property type="entry name" value="Plug"/>
    <property type="match status" value="1"/>
</dbReference>
<evidence type="ECO:0000256" key="8">
    <source>
        <dbReference type="ARBA" id="ARBA00023077"/>
    </source>
</evidence>
<evidence type="ECO:0000259" key="15">
    <source>
        <dbReference type="Pfam" id="PF07715"/>
    </source>
</evidence>
<keyword evidence="10 11" id="KW-0998">Cell outer membrane</keyword>
<keyword evidence="16" id="KW-0675">Receptor</keyword>
<comment type="similarity">
    <text evidence="11 12">Belongs to the TonB-dependent receptor family.</text>
</comment>
<evidence type="ECO:0000313" key="17">
    <source>
        <dbReference type="Proteomes" id="UP000651010"/>
    </source>
</evidence>
<keyword evidence="7" id="KW-0406">Ion transport</keyword>
<dbReference type="InterPro" id="IPR012910">
    <property type="entry name" value="Plug_dom"/>
</dbReference>
<feature type="domain" description="TonB-dependent receptor-like beta-barrel" evidence="14">
    <location>
        <begin position="246"/>
        <end position="796"/>
    </location>
</feature>
<organism evidence="16 17">
    <name type="scientific">Dyella acidiphila</name>
    <dbReference type="NCBI Taxonomy" id="2775866"/>
    <lineage>
        <taxon>Bacteria</taxon>
        <taxon>Pseudomonadati</taxon>
        <taxon>Pseudomonadota</taxon>
        <taxon>Gammaproteobacteria</taxon>
        <taxon>Lysobacterales</taxon>
        <taxon>Rhodanobacteraceae</taxon>
        <taxon>Dyella</taxon>
    </lineage>
</organism>
<keyword evidence="6" id="KW-0408">Iron</keyword>
<feature type="chain" id="PRO_5046265444" evidence="13">
    <location>
        <begin position="29"/>
        <end position="834"/>
    </location>
</feature>
<evidence type="ECO:0000256" key="5">
    <source>
        <dbReference type="ARBA" id="ARBA00022692"/>
    </source>
</evidence>
<evidence type="ECO:0000256" key="10">
    <source>
        <dbReference type="ARBA" id="ARBA00023237"/>
    </source>
</evidence>
<feature type="domain" description="TonB-dependent receptor plug" evidence="15">
    <location>
        <begin position="62"/>
        <end position="168"/>
    </location>
</feature>
<gene>
    <name evidence="16" type="ORF">IGX34_04115</name>
</gene>
<dbReference type="Pfam" id="PF00593">
    <property type="entry name" value="TonB_dep_Rec_b-barrel"/>
    <property type="match status" value="1"/>
</dbReference>
<dbReference type="InterPro" id="IPR039426">
    <property type="entry name" value="TonB-dep_rcpt-like"/>
</dbReference>
<evidence type="ECO:0000256" key="4">
    <source>
        <dbReference type="ARBA" id="ARBA00022496"/>
    </source>
</evidence>
<comment type="subcellular location">
    <subcellularLocation>
        <location evidence="1 11">Cell outer membrane</location>
        <topology evidence="1 11">Multi-pass membrane protein</topology>
    </subcellularLocation>
</comment>
<dbReference type="EMBL" id="JACZZA010000001">
    <property type="protein sequence ID" value="MBE1159558.1"/>
    <property type="molecule type" value="Genomic_DNA"/>
</dbReference>
<name>A0ABR9G691_9GAMM</name>
<dbReference type="Gene3D" id="2.40.170.20">
    <property type="entry name" value="TonB-dependent receptor, beta-barrel domain"/>
    <property type="match status" value="1"/>
</dbReference>
<evidence type="ECO:0000256" key="6">
    <source>
        <dbReference type="ARBA" id="ARBA00023004"/>
    </source>
</evidence>
<feature type="signal peptide" evidence="13">
    <location>
        <begin position="1"/>
        <end position="28"/>
    </location>
</feature>
<evidence type="ECO:0000256" key="9">
    <source>
        <dbReference type="ARBA" id="ARBA00023136"/>
    </source>
</evidence>
<keyword evidence="8 12" id="KW-0798">TonB box</keyword>
<keyword evidence="4" id="KW-0410">Iron transport</keyword>
<keyword evidence="9 11" id="KW-0472">Membrane</keyword>
<sequence>MPISPRTLASRIACALFAGALGSTAAQAQDAPAAAGTTPRPAQATKLEQVTVTAQSRTQEMQDVPIAMNIVTARQVDAVAATDLSHMNTFVPGLVVDNTDETQPTYRLRGIETDDFGIGTDSAVGVYINGIYQTRDGGSLMAFNDIARVEVLKGPQGTLFGRNTAAGAINIITNEPTDKFEGDARVRIGNYGKRYGDALVNIPINQDMALRVSVVDNQDDGWLKDAATGQHYGKNDEWGARIVYRWNITPNTQLHLSYDHDRVKDPSRIDMGLVPMPANNLYARAPFPANPSTFYNPLNAPFYNSATDGREERNYNDYTLAIDHSFSWGSFTSTTNWTSYSMSHIENGTGLQQATEYLNTGVIGAGHTFYQEFKFSGNNDLLDWVAGASYYQEHADETSLARVNTDTYDTLALNTGIGKQYTPTGTIFGYFNSILQSLNLPYNLLGDPWTETVYNTGKFSAIAGYGDTIWHITDKLNFTVGLRFTHDQKDFTWFTPPRSAPQLDATLAQMQAAGLLNLVPVLTGGKVTAQQLLNILTQNQIFTTAVNQLVSKRASWDNKSPRFVLDYKFTPDMMGYVSFAKGYKAGGFDGTEPGSEFAPEKVWNAETGIKTTFPEQNLLVNASAYYYRYNNRQTLTLIPSSEGLNVPQYEVSNTDQAAKGLDLQVEWVPLDNLRLAFNGGYIDSRYTKAKVPIGVLDNGQIDYADVSGQPVDEPKVSYSVNGAYAWHDVVNGSVTLSANYGFRGPLRCNAASVYQGKCSLPTSSFDLNAPQKCTDLRLDWTANGGRWGVALYVNNVFNQRNVIGLGTVSQSVLGTPYAYITAPRMYGAEFHVKF</sequence>
<dbReference type="InterPro" id="IPR036942">
    <property type="entry name" value="Beta-barrel_TonB_sf"/>
</dbReference>
<dbReference type="RefSeq" id="WP_192554376.1">
    <property type="nucleotide sequence ID" value="NZ_JACZZA010000001.1"/>
</dbReference>
<evidence type="ECO:0000256" key="2">
    <source>
        <dbReference type="ARBA" id="ARBA00022448"/>
    </source>
</evidence>
<keyword evidence="2 11" id="KW-0813">Transport</keyword>
<evidence type="ECO:0000256" key="7">
    <source>
        <dbReference type="ARBA" id="ARBA00023065"/>
    </source>
</evidence>
<evidence type="ECO:0000256" key="1">
    <source>
        <dbReference type="ARBA" id="ARBA00004571"/>
    </source>
</evidence>